<keyword evidence="1" id="KW-0812">Transmembrane</keyword>
<evidence type="ECO:0000313" key="2">
    <source>
        <dbReference type="EMBL" id="SHF01309.1"/>
    </source>
</evidence>
<protein>
    <recommendedName>
        <fullName evidence="4">Tim44-like domain-containing protein</fullName>
    </recommendedName>
</protein>
<gene>
    <name evidence="2" type="ORF">SAMN02745131_01615</name>
</gene>
<keyword evidence="3" id="KW-1185">Reference proteome</keyword>
<proteinExistence type="predicted"/>
<accession>A0A1M4Y6L0</accession>
<dbReference type="AlphaFoldDB" id="A0A1M4Y6L0"/>
<evidence type="ECO:0000313" key="3">
    <source>
        <dbReference type="Proteomes" id="UP000184048"/>
    </source>
</evidence>
<sequence>MKKYLYSVFVFSFFLFVIPYLLHSLANEEPVLVETANFLNTYNSVINYVSIALGTSSGLFLSLLLFKERKTAAIIEKAVKRDAAWDLYYLKNRARLAFYQFYDALIERDFSVVPNFLTQSFYKEFFQENLVPGVTNYEVVNPIEITDTHIIGVEDKLDNTCDSYTAYISGYIICPRDHSSISNELIVDKSSFKVICSFLREKDEWKLNDINDKVNLLKLLKQKLVYEE</sequence>
<keyword evidence="1" id="KW-1133">Transmembrane helix</keyword>
<keyword evidence="1" id="KW-0472">Membrane</keyword>
<feature type="transmembrane region" description="Helical" evidence="1">
    <location>
        <begin position="45"/>
        <end position="66"/>
    </location>
</feature>
<evidence type="ECO:0008006" key="4">
    <source>
        <dbReference type="Google" id="ProtNLM"/>
    </source>
</evidence>
<dbReference type="RefSeq" id="WP_072834819.1">
    <property type="nucleotide sequence ID" value="NZ_FQUU01000005.1"/>
</dbReference>
<feature type="transmembrane region" description="Helical" evidence="1">
    <location>
        <begin position="5"/>
        <end position="25"/>
    </location>
</feature>
<evidence type="ECO:0000256" key="1">
    <source>
        <dbReference type="SAM" id="Phobius"/>
    </source>
</evidence>
<dbReference type="OrthoDB" id="9780873at2"/>
<name>A0A1M4Y6L0_9BACT</name>
<organism evidence="2 3">
    <name type="scientific">Flavisolibacter ginsengisoli DSM 18119</name>
    <dbReference type="NCBI Taxonomy" id="1121884"/>
    <lineage>
        <taxon>Bacteria</taxon>
        <taxon>Pseudomonadati</taxon>
        <taxon>Bacteroidota</taxon>
        <taxon>Chitinophagia</taxon>
        <taxon>Chitinophagales</taxon>
        <taxon>Chitinophagaceae</taxon>
        <taxon>Flavisolibacter</taxon>
    </lineage>
</organism>
<dbReference type="EMBL" id="FQUU01000005">
    <property type="protein sequence ID" value="SHF01309.1"/>
    <property type="molecule type" value="Genomic_DNA"/>
</dbReference>
<dbReference type="Proteomes" id="UP000184048">
    <property type="component" value="Unassembled WGS sequence"/>
</dbReference>
<reference evidence="2 3" key="1">
    <citation type="submission" date="2016-11" db="EMBL/GenBank/DDBJ databases">
        <authorList>
            <person name="Jaros S."/>
            <person name="Januszkiewicz K."/>
            <person name="Wedrychowicz H."/>
        </authorList>
    </citation>
    <scope>NUCLEOTIDE SEQUENCE [LARGE SCALE GENOMIC DNA]</scope>
    <source>
        <strain evidence="2 3">DSM 18119</strain>
    </source>
</reference>